<name>A0ABS8ZV41_9PSEU</name>
<evidence type="ECO:0000313" key="2">
    <source>
        <dbReference type="EMBL" id="MCE7011571.1"/>
    </source>
</evidence>
<evidence type="ECO:0000313" key="3">
    <source>
        <dbReference type="Proteomes" id="UP001521150"/>
    </source>
</evidence>
<feature type="transmembrane region" description="Helical" evidence="1">
    <location>
        <begin position="54"/>
        <end position="73"/>
    </location>
</feature>
<keyword evidence="1" id="KW-0472">Membrane</keyword>
<reference evidence="2 3" key="1">
    <citation type="submission" date="2021-12" db="EMBL/GenBank/DDBJ databases">
        <title>Genome sequence of Kibdelosporangium philippinense ATCC 49844.</title>
        <authorList>
            <person name="Fedorov E.A."/>
            <person name="Omeragic M."/>
            <person name="Shalygina K.F."/>
            <person name="Maclea K.S."/>
        </authorList>
    </citation>
    <scope>NUCLEOTIDE SEQUENCE [LARGE SCALE GENOMIC DNA]</scope>
    <source>
        <strain evidence="2 3">ATCC 49844</strain>
    </source>
</reference>
<feature type="transmembrane region" description="Helical" evidence="1">
    <location>
        <begin position="26"/>
        <end position="48"/>
    </location>
</feature>
<comment type="caution">
    <text evidence="2">The sequence shown here is derived from an EMBL/GenBank/DDBJ whole genome shotgun (WGS) entry which is preliminary data.</text>
</comment>
<keyword evidence="1" id="KW-1133">Transmembrane helix</keyword>
<sequence>MRSSASTGDRALSFVILPFAVERLGYWLKSSAVVIAMINCVLLGEQLAPPSDPFWPVIIASAGVILVLLYFGYRLEAPVPPIRKQIRTHPGVRDYAPIPGEGWLPHEVWREFPDPVPEVPAVQVSFYHDIPAGDVPPDATLRRLWLVRAQIAAEFNVYRAFSRHDTRSPFPTIKLGSCGSSAPPCFPSAKAKKPWAHDLPVSS</sequence>
<organism evidence="2 3">
    <name type="scientific">Kibdelosporangium philippinense</name>
    <dbReference type="NCBI Taxonomy" id="211113"/>
    <lineage>
        <taxon>Bacteria</taxon>
        <taxon>Bacillati</taxon>
        <taxon>Actinomycetota</taxon>
        <taxon>Actinomycetes</taxon>
        <taxon>Pseudonocardiales</taxon>
        <taxon>Pseudonocardiaceae</taxon>
        <taxon>Kibdelosporangium</taxon>
    </lineage>
</organism>
<accession>A0ABS8ZV41</accession>
<evidence type="ECO:0000256" key="1">
    <source>
        <dbReference type="SAM" id="Phobius"/>
    </source>
</evidence>
<keyword evidence="3" id="KW-1185">Reference proteome</keyword>
<keyword evidence="1" id="KW-0812">Transmembrane</keyword>
<proteinExistence type="predicted"/>
<dbReference type="RefSeq" id="WP_233734300.1">
    <property type="nucleotide sequence ID" value="NZ_JAJVCN010000005.1"/>
</dbReference>
<protein>
    <submittedName>
        <fullName evidence="2">Uncharacterized protein</fullName>
    </submittedName>
</protein>
<dbReference type="Proteomes" id="UP001521150">
    <property type="component" value="Unassembled WGS sequence"/>
</dbReference>
<gene>
    <name evidence="2" type="ORF">LWC34_53485</name>
</gene>
<dbReference type="EMBL" id="JAJVCN010000005">
    <property type="protein sequence ID" value="MCE7011571.1"/>
    <property type="molecule type" value="Genomic_DNA"/>
</dbReference>